<dbReference type="EMBL" id="CAXAJV020001301">
    <property type="protein sequence ID" value="CAL7951986.1"/>
    <property type="molecule type" value="Genomic_DNA"/>
</dbReference>
<dbReference type="SMART" id="SM00487">
    <property type="entry name" value="DEXDc"/>
    <property type="match status" value="1"/>
</dbReference>
<dbReference type="InterPro" id="IPR026122">
    <property type="entry name" value="MOV-10/SDE3_DEXXQ/H-box"/>
</dbReference>
<dbReference type="SUPFAM" id="SSF52540">
    <property type="entry name" value="P-loop containing nucleoside triphosphate hydrolases"/>
    <property type="match status" value="1"/>
</dbReference>
<dbReference type="CDD" id="cd18038">
    <property type="entry name" value="DEXXQc_Helz-like"/>
    <property type="match status" value="1"/>
</dbReference>
<dbReference type="Gene3D" id="3.40.50.300">
    <property type="entry name" value="P-loop containing nucleotide triphosphate hydrolases"/>
    <property type="match status" value="2"/>
</dbReference>
<reference evidence="7 8" key="1">
    <citation type="submission" date="2024-08" db="EMBL/GenBank/DDBJ databases">
        <authorList>
            <person name="Will J Nash"/>
            <person name="Angela Man"/>
            <person name="Seanna McTaggart"/>
            <person name="Kendall Baker"/>
            <person name="Tom Barker"/>
            <person name="Leah Catchpole"/>
            <person name="Alex Durrant"/>
            <person name="Karim Gharbi"/>
            <person name="Naomi Irish"/>
            <person name="Gemy Kaithakottil"/>
            <person name="Debby Ku"/>
            <person name="Aaliyah Providence"/>
            <person name="Felix Shaw"/>
            <person name="David Swarbreck"/>
            <person name="Chris Watkins"/>
            <person name="Ann M. McCartney"/>
            <person name="Giulio Formenti"/>
            <person name="Alice Mouton"/>
            <person name="Noel Vella"/>
            <person name="Bjorn M von Reumont"/>
            <person name="Adriana Vella"/>
            <person name="Wilfried Haerty"/>
        </authorList>
    </citation>
    <scope>NUCLEOTIDE SEQUENCE [LARGE SCALE GENOMIC DNA]</scope>
</reference>
<dbReference type="PANTHER" id="PTHR45418:SF1">
    <property type="entry name" value="CANCER_TESTIS ANTIGEN 55"/>
    <property type="match status" value="1"/>
</dbReference>
<keyword evidence="2" id="KW-0963">Cytoplasm</keyword>
<evidence type="ECO:0000259" key="6">
    <source>
        <dbReference type="SMART" id="SM00487"/>
    </source>
</evidence>
<dbReference type="InterPro" id="IPR047187">
    <property type="entry name" value="SF1_C_Upf1"/>
</dbReference>
<gene>
    <name evidence="7" type="ORF">XYLVIOL_LOCUS10823</name>
</gene>
<evidence type="ECO:0000256" key="4">
    <source>
        <dbReference type="ARBA" id="ARBA00048432"/>
    </source>
</evidence>
<name>A0ABP1PFH5_XYLVO</name>
<dbReference type="Pfam" id="PF13086">
    <property type="entry name" value="AAA_11"/>
    <property type="match status" value="2"/>
</dbReference>
<comment type="caution">
    <text evidence="7">The sequence shown here is derived from an EMBL/GenBank/DDBJ whole genome shotgun (WGS) entry which is preliminary data.</text>
</comment>
<dbReference type="Pfam" id="PF13087">
    <property type="entry name" value="AAA_12"/>
    <property type="match status" value="1"/>
</dbReference>
<dbReference type="PANTHER" id="PTHR45418">
    <property type="entry name" value="CANCER/TESTIS ANTIGEN 55"/>
    <property type="match status" value="1"/>
</dbReference>
<dbReference type="InterPro" id="IPR041677">
    <property type="entry name" value="DNA2/NAM7_AAA_11"/>
</dbReference>
<dbReference type="InterPro" id="IPR027417">
    <property type="entry name" value="P-loop_NTPase"/>
</dbReference>
<dbReference type="InterPro" id="IPR041679">
    <property type="entry name" value="DNA2/NAM7-like_C"/>
</dbReference>
<evidence type="ECO:0000256" key="2">
    <source>
        <dbReference type="ARBA" id="ARBA00022490"/>
    </source>
</evidence>
<evidence type="ECO:0000313" key="7">
    <source>
        <dbReference type="EMBL" id="CAL7951986.1"/>
    </source>
</evidence>
<dbReference type="CDD" id="cd18808">
    <property type="entry name" value="SF1_C_Upf1"/>
    <property type="match status" value="1"/>
</dbReference>
<accession>A0ABP1PFH5</accession>
<evidence type="ECO:0000256" key="3">
    <source>
        <dbReference type="ARBA" id="ARBA00023158"/>
    </source>
</evidence>
<evidence type="ECO:0000256" key="1">
    <source>
        <dbReference type="ARBA" id="ARBA00004496"/>
    </source>
</evidence>
<dbReference type="Proteomes" id="UP001642520">
    <property type="component" value="Unassembled WGS sequence"/>
</dbReference>
<dbReference type="InterPro" id="IPR003593">
    <property type="entry name" value="AAA+_ATPase"/>
</dbReference>
<dbReference type="InterPro" id="IPR014001">
    <property type="entry name" value="Helicase_ATP-bd"/>
</dbReference>
<evidence type="ECO:0008006" key="9">
    <source>
        <dbReference type="Google" id="ProtNLM"/>
    </source>
</evidence>
<protein>
    <recommendedName>
        <fullName evidence="9">RNA helicase</fullName>
    </recommendedName>
</protein>
<sequence length="671" mass="77377">MVNNKNIRSPVGRSTHCTSFGVCDNVQLPNYNVPSDLHGALQNYHIRQHTHTELCKSYIDIIESLPNIKKIKANHYLVLFKILLYLEDHSIQLLATKHNLRNVNVTRVSNTFVITVPTLNEDDSIIRVGDKVLLKYTVKKDCAKNPKRFVYCRIMEITKQKVYLSPFNESFLTKFDTGNNVDVHFFAANWSLRCCHYVLHIMFKYNLVDLIYPKIDTNFRTLPKSDLDWIHKSVIENPEQKTAVCNILNNSAQPAPYIIFGPPGTGKTTTLIEAVCQIRKQYRSKNILICASSNAAADEIAKRLLHLLPHKDVFRMYAPSQHWKYIDEKINPSSNFVDEKVIYLPKEIFILKKIVITTLVTCIRLVMLNLQHDHFSYIFIDEASQSTELESLIPLAIVNSKNEIGEKLHAQIVIAGDPHQLGPIVRCTKIKHLFGKSLLERLMECEPYQKVNNKYNSRYITKLIRNYRSEKAILYASNKLFYDGELLCCKKSDTGCITSKWKLLSNRTFPIIFFEVIGHEIRAPNMSVYNEKEIAIITEWIKKLMSSKIGNRKIQQNDIGVVTPFKKQKVMIEESLSKHKLNKITVGTVETFQGQEREIMFVSTVRSKVFKDNDKEHIGFLSHPRRFNVAITRAKSLLIIVGNPSVLCKDKHWNTLWKYCKANNACNTEPM</sequence>
<feature type="domain" description="Helicase ATP-binding" evidence="6">
    <location>
        <begin position="232"/>
        <end position="433"/>
    </location>
</feature>
<keyword evidence="8" id="KW-1185">Reference proteome</keyword>
<proteinExistence type="predicted"/>
<organism evidence="7 8">
    <name type="scientific">Xylocopa violacea</name>
    <name type="common">Violet carpenter bee</name>
    <name type="synonym">Apis violacea</name>
    <dbReference type="NCBI Taxonomy" id="135666"/>
    <lineage>
        <taxon>Eukaryota</taxon>
        <taxon>Metazoa</taxon>
        <taxon>Ecdysozoa</taxon>
        <taxon>Arthropoda</taxon>
        <taxon>Hexapoda</taxon>
        <taxon>Insecta</taxon>
        <taxon>Pterygota</taxon>
        <taxon>Neoptera</taxon>
        <taxon>Endopterygota</taxon>
        <taxon>Hymenoptera</taxon>
        <taxon>Apocrita</taxon>
        <taxon>Aculeata</taxon>
        <taxon>Apoidea</taxon>
        <taxon>Anthophila</taxon>
        <taxon>Apidae</taxon>
        <taxon>Xylocopa</taxon>
        <taxon>Xylocopa</taxon>
    </lineage>
</organism>
<keyword evidence="3" id="KW-0943">RNA-mediated gene silencing</keyword>
<evidence type="ECO:0000259" key="5">
    <source>
        <dbReference type="SMART" id="SM00382"/>
    </source>
</evidence>
<comment type="subcellular location">
    <subcellularLocation>
        <location evidence="1">Cytoplasm</location>
    </subcellularLocation>
</comment>
<dbReference type="SMART" id="SM00382">
    <property type="entry name" value="AAA"/>
    <property type="match status" value="1"/>
</dbReference>
<evidence type="ECO:0000313" key="8">
    <source>
        <dbReference type="Proteomes" id="UP001642520"/>
    </source>
</evidence>
<comment type="catalytic activity">
    <reaction evidence="4">
        <text>ATP + H2O = ADP + phosphate + H(+)</text>
        <dbReference type="Rhea" id="RHEA:13065"/>
        <dbReference type="ChEBI" id="CHEBI:15377"/>
        <dbReference type="ChEBI" id="CHEBI:15378"/>
        <dbReference type="ChEBI" id="CHEBI:30616"/>
        <dbReference type="ChEBI" id="CHEBI:43474"/>
        <dbReference type="ChEBI" id="CHEBI:456216"/>
        <dbReference type="EC" id="3.6.4.12"/>
    </reaction>
    <physiologicalReaction direction="left-to-right" evidence="4">
        <dbReference type="Rhea" id="RHEA:13066"/>
    </physiologicalReaction>
</comment>
<feature type="domain" description="AAA+ ATPase" evidence="5">
    <location>
        <begin position="253"/>
        <end position="436"/>
    </location>
</feature>